<dbReference type="InterPro" id="IPR012334">
    <property type="entry name" value="Pectin_lyas_fold"/>
</dbReference>
<name>A0A418XTR6_9GAMM</name>
<reference evidence="2 3" key="1">
    <citation type="submission" date="2018-09" db="EMBL/GenBank/DDBJ databases">
        <title>Alcanivorax profundi sp. nov., isolated from 1000 m-depth seawater of the Mariana Trench.</title>
        <authorList>
            <person name="Liu J."/>
        </authorList>
    </citation>
    <scope>NUCLEOTIDE SEQUENCE [LARGE SCALE GENOMIC DNA]</scope>
    <source>
        <strain evidence="2 3">MTEO17</strain>
    </source>
</reference>
<dbReference type="AlphaFoldDB" id="A0A418XTR6"/>
<dbReference type="InterPro" id="IPR006626">
    <property type="entry name" value="PbH1"/>
</dbReference>
<dbReference type="Pfam" id="PF13229">
    <property type="entry name" value="Beta_helix"/>
    <property type="match status" value="1"/>
</dbReference>
<accession>A0A418XTR6</accession>
<dbReference type="Proteomes" id="UP000283734">
    <property type="component" value="Unassembled WGS sequence"/>
</dbReference>
<dbReference type="SMART" id="SM00710">
    <property type="entry name" value="PbH1"/>
    <property type="match status" value="6"/>
</dbReference>
<dbReference type="SUPFAM" id="SSF51126">
    <property type="entry name" value="Pectin lyase-like"/>
    <property type="match status" value="1"/>
</dbReference>
<organism evidence="2 3">
    <name type="scientific">Alcanivorax profundi</name>
    <dbReference type="NCBI Taxonomy" id="2338368"/>
    <lineage>
        <taxon>Bacteria</taxon>
        <taxon>Pseudomonadati</taxon>
        <taxon>Pseudomonadota</taxon>
        <taxon>Gammaproteobacteria</taxon>
        <taxon>Oceanospirillales</taxon>
        <taxon>Alcanivoracaceae</taxon>
        <taxon>Alcanivorax</taxon>
    </lineage>
</organism>
<comment type="caution">
    <text evidence="2">The sequence shown here is derived from an EMBL/GenBank/DDBJ whole genome shotgun (WGS) entry which is preliminary data.</text>
</comment>
<dbReference type="OrthoDB" id="7023930at2"/>
<dbReference type="Gene3D" id="2.160.20.10">
    <property type="entry name" value="Single-stranded right-handed beta-helix, Pectin lyase-like"/>
    <property type="match status" value="1"/>
</dbReference>
<evidence type="ECO:0000313" key="2">
    <source>
        <dbReference type="EMBL" id="RJG16057.1"/>
    </source>
</evidence>
<feature type="domain" description="Right handed beta helix" evidence="1">
    <location>
        <begin position="132"/>
        <end position="289"/>
    </location>
</feature>
<protein>
    <submittedName>
        <fullName evidence="2">Right-handed parallel beta-helix repeat-containing protein</fullName>
    </submittedName>
</protein>
<keyword evidence="3" id="KW-1185">Reference proteome</keyword>
<evidence type="ECO:0000313" key="3">
    <source>
        <dbReference type="Proteomes" id="UP000283734"/>
    </source>
</evidence>
<dbReference type="InterPro" id="IPR011050">
    <property type="entry name" value="Pectin_lyase_fold/virulence"/>
</dbReference>
<dbReference type="EMBL" id="QYYA01000007">
    <property type="protein sequence ID" value="RJG16057.1"/>
    <property type="molecule type" value="Genomic_DNA"/>
</dbReference>
<proteinExistence type="predicted"/>
<dbReference type="InterPro" id="IPR039448">
    <property type="entry name" value="Beta_helix"/>
</dbReference>
<sequence length="419" mass="45129">MLPGTPATANVGLSPIYANEASNWPLETFAANGLFRQIARYQRGHPQAVVIASGHYTLERLASQLDERALSRSGTQWTLHFPLVIAPGAQLTLDGARLYIDGENGGCLVNRGTLIISHSQIDSSGNQYSGFIHGWGGSRTQIDRSTLTGLGRPDYRAHGLSVARHRYQGTSGAPSLSIQQSEFVNLYRGLEAEPGSHVTLTEVTISQSREQGLVLSGAHAQLTQLRIDGSNGHGIRAEGEGKLTLEELVLSTNKGAGLLIENFHGPLQGRNLASEGNREYGIQIKGGRDASAHLEELVLINNGSDGLRLDGSTLLTVSDAKINGNHRYGISLDGQQDKVRASLTALELHHNRLAALHTLGEGHVQIEGTSLRHHSNRGQYLAGNISARESRLLPQLLQARPVDIPFTDAQPRAQLASRP</sequence>
<gene>
    <name evidence="2" type="ORF">D4A39_16360</name>
</gene>
<evidence type="ECO:0000259" key="1">
    <source>
        <dbReference type="Pfam" id="PF13229"/>
    </source>
</evidence>